<keyword evidence="3" id="KW-0328">Glycosyltransferase</keyword>
<dbReference type="EC" id="2.4.2.10" evidence="2"/>
<dbReference type="Gene3D" id="3.40.50.2020">
    <property type="match status" value="1"/>
</dbReference>
<reference evidence="6" key="1">
    <citation type="submission" date="2018-05" db="EMBL/GenBank/DDBJ databases">
        <authorList>
            <person name="Lanie J.A."/>
            <person name="Ng W.-L."/>
            <person name="Kazmierczak K.M."/>
            <person name="Andrzejewski T.M."/>
            <person name="Davidsen T.M."/>
            <person name="Wayne K.J."/>
            <person name="Tettelin H."/>
            <person name="Glass J.I."/>
            <person name="Rusch D."/>
            <person name="Podicherti R."/>
            <person name="Tsui H.-C.T."/>
            <person name="Winkler M.E."/>
        </authorList>
    </citation>
    <scope>NUCLEOTIDE SEQUENCE</scope>
</reference>
<dbReference type="GO" id="GO:0019856">
    <property type="term" value="P:pyrimidine nucleobase biosynthetic process"/>
    <property type="evidence" value="ECO:0007669"/>
    <property type="project" value="InterPro"/>
</dbReference>
<dbReference type="GO" id="GO:0004588">
    <property type="term" value="F:orotate phosphoribosyltransferase activity"/>
    <property type="evidence" value="ECO:0007669"/>
    <property type="project" value="UniProtKB-EC"/>
</dbReference>
<evidence type="ECO:0000256" key="5">
    <source>
        <dbReference type="ARBA" id="ARBA00022975"/>
    </source>
</evidence>
<organism evidence="6">
    <name type="scientific">marine metagenome</name>
    <dbReference type="NCBI Taxonomy" id="408172"/>
    <lineage>
        <taxon>unclassified sequences</taxon>
        <taxon>metagenomes</taxon>
        <taxon>ecological metagenomes</taxon>
    </lineage>
</organism>
<dbReference type="CDD" id="cd06223">
    <property type="entry name" value="PRTases_typeI"/>
    <property type="match status" value="1"/>
</dbReference>
<dbReference type="InterPro" id="IPR000836">
    <property type="entry name" value="PRTase_dom"/>
</dbReference>
<dbReference type="InterPro" id="IPR023031">
    <property type="entry name" value="OPRT"/>
</dbReference>
<dbReference type="UniPathway" id="UPA00070">
    <property type="reaction ID" value="UER00119"/>
</dbReference>
<protein>
    <recommendedName>
        <fullName evidence="2">orotate phosphoribosyltransferase</fullName>
        <ecNumber evidence="2">2.4.2.10</ecNumber>
    </recommendedName>
</protein>
<dbReference type="SUPFAM" id="SSF53271">
    <property type="entry name" value="PRTase-like"/>
    <property type="match status" value="1"/>
</dbReference>
<name>A0A382LQS3_9ZZZZ</name>
<evidence type="ECO:0000256" key="3">
    <source>
        <dbReference type="ARBA" id="ARBA00022676"/>
    </source>
</evidence>
<accession>A0A382LQS3</accession>
<dbReference type="HAMAP" id="MF_01208">
    <property type="entry name" value="PyrE"/>
    <property type="match status" value="1"/>
</dbReference>
<evidence type="ECO:0000313" key="6">
    <source>
        <dbReference type="EMBL" id="SVC38105.1"/>
    </source>
</evidence>
<dbReference type="InterPro" id="IPR006273">
    <property type="entry name" value="Orotate_PRibTrfase_bac"/>
</dbReference>
<evidence type="ECO:0000256" key="1">
    <source>
        <dbReference type="ARBA" id="ARBA00004889"/>
    </source>
</evidence>
<dbReference type="GO" id="GO:0044205">
    <property type="term" value="P:'de novo' UMP biosynthetic process"/>
    <property type="evidence" value="ECO:0007669"/>
    <property type="project" value="UniProtKB-UniPathway"/>
</dbReference>
<dbReference type="NCBIfam" id="TIGR01367">
    <property type="entry name" value="pyrE_Therm"/>
    <property type="match status" value="1"/>
</dbReference>
<keyword evidence="5" id="KW-0665">Pyrimidine biosynthesis</keyword>
<sequence length="170" mass="17925">MHSPQYLQCAVALQHPALAEKMGRELARRWRKAVAGQISAVVSPALGGIIVGHEVGRALGTRSCFTERVDGKMTLLRRGFVLGPGLSILVVEDVVTTGRSTLETIEAIQFSGGRPVGVACIANRSGLDDIGGLPLISLVALDIPTFDVSTCAQCAVHEPIQKPGSRPATF</sequence>
<dbReference type="InterPro" id="IPR029057">
    <property type="entry name" value="PRTase-like"/>
</dbReference>
<dbReference type="EMBL" id="UINC01088136">
    <property type="protein sequence ID" value="SVC38105.1"/>
    <property type="molecule type" value="Genomic_DNA"/>
</dbReference>
<keyword evidence="4" id="KW-0808">Transferase</keyword>
<proteinExistence type="inferred from homology"/>
<evidence type="ECO:0000256" key="4">
    <source>
        <dbReference type="ARBA" id="ARBA00022679"/>
    </source>
</evidence>
<evidence type="ECO:0000256" key="2">
    <source>
        <dbReference type="ARBA" id="ARBA00011971"/>
    </source>
</evidence>
<dbReference type="AlphaFoldDB" id="A0A382LQS3"/>
<comment type="pathway">
    <text evidence="1">Pyrimidine metabolism; UMP biosynthesis via de novo pathway; UMP from orotate: step 1/2.</text>
</comment>
<gene>
    <name evidence="6" type="ORF">METZ01_LOCUS290959</name>
</gene>